<evidence type="ECO:0000256" key="2">
    <source>
        <dbReference type="ARBA" id="ARBA00022730"/>
    </source>
</evidence>
<dbReference type="SUPFAM" id="SSF50249">
    <property type="entry name" value="Nucleic acid-binding proteins"/>
    <property type="match status" value="1"/>
</dbReference>
<keyword evidence="3 6" id="KW-0694">RNA-binding</keyword>
<comment type="similarity">
    <text evidence="1 6">Belongs to the universal ribosomal protein uS17 family.</text>
</comment>
<proteinExistence type="inferred from homology"/>
<dbReference type="GO" id="GO:0019843">
    <property type="term" value="F:rRNA binding"/>
    <property type="evidence" value="ECO:0007669"/>
    <property type="project" value="UniProtKB-UniRule"/>
</dbReference>
<dbReference type="EMBL" id="CP042912">
    <property type="protein sequence ID" value="QEG21416.1"/>
    <property type="molecule type" value="Genomic_DNA"/>
</dbReference>
<dbReference type="PANTHER" id="PTHR10744:SF1">
    <property type="entry name" value="SMALL RIBOSOMAL SUBUNIT PROTEIN US17M"/>
    <property type="match status" value="1"/>
</dbReference>
<reference evidence="7 8" key="1">
    <citation type="submission" date="2019-08" db="EMBL/GenBank/DDBJ databases">
        <title>Deep-cultivation of Planctomycetes and their phenomic and genomic characterization uncovers novel biology.</title>
        <authorList>
            <person name="Wiegand S."/>
            <person name="Jogler M."/>
            <person name="Boedeker C."/>
            <person name="Pinto D."/>
            <person name="Vollmers J."/>
            <person name="Rivas-Marin E."/>
            <person name="Kohn T."/>
            <person name="Peeters S.H."/>
            <person name="Heuer A."/>
            <person name="Rast P."/>
            <person name="Oberbeckmann S."/>
            <person name="Bunk B."/>
            <person name="Jeske O."/>
            <person name="Meyerdierks A."/>
            <person name="Storesund J.E."/>
            <person name="Kallscheuer N."/>
            <person name="Luecker S."/>
            <person name="Lage O.M."/>
            <person name="Pohl T."/>
            <person name="Merkel B.J."/>
            <person name="Hornburger P."/>
            <person name="Mueller R.-W."/>
            <person name="Bruemmer F."/>
            <person name="Labrenz M."/>
            <person name="Spormann A.M."/>
            <person name="Op den Camp H."/>
            <person name="Overmann J."/>
            <person name="Amann R."/>
            <person name="Jetten M.S.M."/>
            <person name="Mascher T."/>
            <person name="Medema M.H."/>
            <person name="Devos D.P."/>
            <person name="Kaster A.-K."/>
            <person name="Ovreas L."/>
            <person name="Rohde M."/>
            <person name="Galperin M.Y."/>
            <person name="Jogler C."/>
        </authorList>
    </citation>
    <scope>NUCLEOTIDE SEQUENCE [LARGE SCALE GENOMIC DNA]</scope>
    <source>
        <strain evidence="7 8">FC18</strain>
    </source>
</reference>
<dbReference type="KEGG" id="mff:MFFC18_12720"/>
<protein>
    <recommendedName>
        <fullName evidence="6">Small ribosomal subunit protein uS17</fullName>
    </recommendedName>
</protein>
<dbReference type="Proteomes" id="UP000322214">
    <property type="component" value="Chromosome"/>
</dbReference>
<dbReference type="GO" id="GO:0022627">
    <property type="term" value="C:cytosolic small ribosomal subunit"/>
    <property type="evidence" value="ECO:0007669"/>
    <property type="project" value="UniProtKB-UniRule"/>
</dbReference>
<comment type="subunit">
    <text evidence="6">Part of the 30S ribosomal subunit.</text>
</comment>
<dbReference type="PANTHER" id="PTHR10744">
    <property type="entry name" value="40S RIBOSOMAL PROTEIN S11 FAMILY MEMBER"/>
    <property type="match status" value="1"/>
</dbReference>
<gene>
    <name evidence="6 7" type="primary">rpsQ</name>
    <name evidence="7" type="ORF">MFFC18_12720</name>
</gene>
<evidence type="ECO:0000256" key="6">
    <source>
        <dbReference type="HAMAP-Rule" id="MF_01345"/>
    </source>
</evidence>
<comment type="function">
    <text evidence="6">One of the primary rRNA binding proteins, it binds specifically to the 5'-end of 16S ribosomal RNA.</text>
</comment>
<dbReference type="GO" id="GO:0003735">
    <property type="term" value="F:structural constituent of ribosome"/>
    <property type="evidence" value="ECO:0007669"/>
    <property type="project" value="UniProtKB-UniRule"/>
</dbReference>
<accession>A0A5B9PA87</accession>
<dbReference type="OrthoDB" id="9811714at2"/>
<dbReference type="NCBIfam" id="NF004123">
    <property type="entry name" value="PRK05610.1"/>
    <property type="match status" value="1"/>
</dbReference>
<evidence type="ECO:0000313" key="8">
    <source>
        <dbReference type="Proteomes" id="UP000322214"/>
    </source>
</evidence>
<dbReference type="HAMAP" id="MF_01345_B">
    <property type="entry name" value="Ribosomal_uS17_B"/>
    <property type="match status" value="1"/>
</dbReference>
<sequence length="106" mass="12221">MPKRVVIGRVKSDKMSKTRVVEIPRTVKHPKYGKYYRDRTTCYVHDENNESNEGDTVQIIESAPTSKKKRWNLVKVIEKSREVDVVAMRAARKQKELETESAEGAS</sequence>
<dbReference type="STRING" id="980251.GCA_001642875_01603"/>
<dbReference type="Pfam" id="PF00366">
    <property type="entry name" value="Ribosomal_S17"/>
    <property type="match status" value="1"/>
</dbReference>
<dbReference type="Gene3D" id="2.40.50.140">
    <property type="entry name" value="Nucleic acid-binding proteins"/>
    <property type="match status" value="1"/>
</dbReference>
<dbReference type="AlphaFoldDB" id="A0A5B9PA87"/>
<evidence type="ECO:0000256" key="4">
    <source>
        <dbReference type="ARBA" id="ARBA00022980"/>
    </source>
</evidence>
<dbReference type="CDD" id="cd00364">
    <property type="entry name" value="Ribosomal_uS17"/>
    <property type="match status" value="1"/>
</dbReference>
<evidence type="ECO:0000256" key="5">
    <source>
        <dbReference type="ARBA" id="ARBA00023274"/>
    </source>
</evidence>
<dbReference type="RefSeq" id="WP_075084396.1">
    <property type="nucleotide sequence ID" value="NZ_CP042912.1"/>
</dbReference>
<evidence type="ECO:0000256" key="1">
    <source>
        <dbReference type="ARBA" id="ARBA00010254"/>
    </source>
</evidence>
<dbReference type="NCBIfam" id="TIGR03635">
    <property type="entry name" value="uS17_bact"/>
    <property type="match status" value="1"/>
</dbReference>
<dbReference type="InterPro" id="IPR012340">
    <property type="entry name" value="NA-bd_OB-fold"/>
</dbReference>
<dbReference type="GO" id="GO:0006412">
    <property type="term" value="P:translation"/>
    <property type="evidence" value="ECO:0007669"/>
    <property type="project" value="UniProtKB-UniRule"/>
</dbReference>
<keyword evidence="8" id="KW-1185">Reference proteome</keyword>
<dbReference type="PRINTS" id="PR00973">
    <property type="entry name" value="RIBOSOMALS17"/>
</dbReference>
<dbReference type="InterPro" id="IPR019984">
    <property type="entry name" value="Ribosomal_uS17_bact/chlr"/>
</dbReference>
<dbReference type="InterPro" id="IPR000266">
    <property type="entry name" value="Ribosomal_uS17"/>
</dbReference>
<evidence type="ECO:0000313" key="7">
    <source>
        <dbReference type="EMBL" id="QEG21416.1"/>
    </source>
</evidence>
<organism evidence="7 8">
    <name type="scientific">Mariniblastus fucicola</name>
    <dbReference type="NCBI Taxonomy" id="980251"/>
    <lineage>
        <taxon>Bacteria</taxon>
        <taxon>Pseudomonadati</taxon>
        <taxon>Planctomycetota</taxon>
        <taxon>Planctomycetia</taxon>
        <taxon>Pirellulales</taxon>
        <taxon>Pirellulaceae</taxon>
        <taxon>Mariniblastus</taxon>
    </lineage>
</organism>
<keyword evidence="5 6" id="KW-0687">Ribonucleoprotein</keyword>
<keyword evidence="4 6" id="KW-0689">Ribosomal protein</keyword>
<keyword evidence="2 6" id="KW-0699">rRNA-binding</keyword>
<name>A0A5B9PA87_9BACT</name>
<evidence type="ECO:0000256" key="3">
    <source>
        <dbReference type="ARBA" id="ARBA00022884"/>
    </source>
</evidence>